<dbReference type="PATRIC" id="fig|452.5.peg.198"/>
<dbReference type="Proteomes" id="UP000054877">
    <property type="component" value="Unassembled WGS sequence"/>
</dbReference>
<gene>
    <name evidence="2" type="primary">enhB_1</name>
    <name evidence="2" type="ORF">Lspi_0183</name>
</gene>
<keyword evidence="1" id="KW-0732">Signal</keyword>
<dbReference type="AlphaFoldDB" id="A0A0W0ZAJ4"/>
<dbReference type="STRING" id="452.Lspi_0183"/>
<dbReference type="RefSeq" id="WP_058482125.1">
    <property type="nucleotide sequence ID" value="NZ_CAAAII010000009.1"/>
</dbReference>
<evidence type="ECO:0000313" key="2">
    <source>
        <dbReference type="EMBL" id="KTD66120.1"/>
    </source>
</evidence>
<dbReference type="EMBL" id="LNYX01000002">
    <property type="protein sequence ID" value="KTD66120.1"/>
    <property type="molecule type" value="Genomic_DNA"/>
</dbReference>
<comment type="caution">
    <text evidence="2">The sequence shown here is derived from an EMBL/GenBank/DDBJ whole genome shotgun (WGS) entry which is preliminary data.</text>
</comment>
<name>A0A0W0ZAJ4_LEGSP</name>
<feature type="signal peptide" evidence="1">
    <location>
        <begin position="1"/>
        <end position="22"/>
    </location>
</feature>
<keyword evidence="3" id="KW-1185">Reference proteome</keyword>
<sequence>MKTITKLVCLVFFLTAFITSFAAAKQEDKDDKDNRNPSGCRDLGYQFKLKALHLLPDEVGASQSMYLIYNKSGQDVNLYQMRDGESSRSLFLNHIVKAGQWAVFSTNERLVKFLCTVSDKKSRYGRVIDCADNLRVCEYNNVKYGLNNKGNYWLINSSSRNAAVRAVVRYGIIPAYE</sequence>
<evidence type="ECO:0000313" key="3">
    <source>
        <dbReference type="Proteomes" id="UP000054877"/>
    </source>
</evidence>
<evidence type="ECO:0000256" key="1">
    <source>
        <dbReference type="SAM" id="SignalP"/>
    </source>
</evidence>
<organism evidence="2 3">
    <name type="scientific">Legionella spiritensis</name>
    <dbReference type="NCBI Taxonomy" id="452"/>
    <lineage>
        <taxon>Bacteria</taxon>
        <taxon>Pseudomonadati</taxon>
        <taxon>Pseudomonadota</taxon>
        <taxon>Gammaproteobacteria</taxon>
        <taxon>Legionellales</taxon>
        <taxon>Legionellaceae</taxon>
        <taxon>Legionella</taxon>
    </lineage>
</organism>
<accession>A0A0W0ZAJ4</accession>
<protein>
    <submittedName>
        <fullName evidence="2">Enhanced entry protein EnhB</fullName>
    </submittedName>
</protein>
<feature type="chain" id="PRO_5006918445" evidence="1">
    <location>
        <begin position="23"/>
        <end position="177"/>
    </location>
</feature>
<reference evidence="2 3" key="1">
    <citation type="submission" date="2015-11" db="EMBL/GenBank/DDBJ databases">
        <title>Genomic analysis of 38 Legionella species identifies large and diverse effector repertoires.</title>
        <authorList>
            <person name="Burstein D."/>
            <person name="Amaro F."/>
            <person name="Zusman T."/>
            <person name="Lifshitz Z."/>
            <person name="Cohen O."/>
            <person name="Gilbert J.A."/>
            <person name="Pupko T."/>
            <person name="Shuman H.A."/>
            <person name="Segal G."/>
        </authorList>
    </citation>
    <scope>NUCLEOTIDE SEQUENCE [LARGE SCALE GENOMIC DNA]</scope>
    <source>
        <strain evidence="2 3">Mt.St.Helens-9</strain>
    </source>
</reference>
<proteinExistence type="predicted"/>